<dbReference type="GO" id="GO:0006644">
    <property type="term" value="P:phospholipid metabolic process"/>
    <property type="evidence" value="ECO:0007669"/>
    <property type="project" value="InterPro"/>
</dbReference>
<protein>
    <recommendedName>
        <fullName evidence="3">Phosphatidic acid phosphatase type 2/haloperoxidase domain-containing protein</fullName>
    </recommendedName>
</protein>
<evidence type="ECO:0000259" key="3">
    <source>
        <dbReference type="SMART" id="SM00014"/>
    </source>
</evidence>
<dbReference type="Proteomes" id="UP000693981">
    <property type="component" value="Unassembled WGS sequence"/>
</dbReference>
<evidence type="ECO:0000313" key="4">
    <source>
        <dbReference type="EMBL" id="KAG7401829.1"/>
    </source>
</evidence>
<dbReference type="EMBL" id="JAGDFL010000007">
    <property type="protein sequence ID" value="KAG7401829.1"/>
    <property type="molecule type" value="Genomic_DNA"/>
</dbReference>
<dbReference type="PANTHER" id="PTHR10165">
    <property type="entry name" value="LIPID PHOSPHATE PHOSPHATASE"/>
    <property type="match status" value="1"/>
</dbReference>
<feature type="domain" description="Phosphatidic acid phosphatase type 2/haloperoxidase" evidence="3">
    <location>
        <begin position="178"/>
        <end position="326"/>
    </location>
</feature>
<dbReference type="CDD" id="cd03390">
    <property type="entry name" value="PAP2_containing_1_like"/>
    <property type="match status" value="1"/>
</dbReference>
<feature type="compositionally biased region" description="Basic and acidic residues" evidence="1">
    <location>
        <begin position="1"/>
        <end position="10"/>
    </location>
</feature>
<comment type="caution">
    <text evidence="4">The sequence shown here is derived from an EMBL/GenBank/DDBJ whole genome shotgun (WGS) entry which is preliminary data.</text>
</comment>
<feature type="region of interest" description="Disordered" evidence="1">
    <location>
        <begin position="1"/>
        <end position="68"/>
    </location>
</feature>
<dbReference type="GO" id="GO:0008195">
    <property type="term" value="F:phosphatidate phosphatase activity"/>
    <property type="evidence" value="ECO:0007669"/>
    <property type="project" value="TreeGrafter"/>
</dbReference>
<keyword evidence="2" id="KW-1133">Transmembrane helix</keyword>
<dbReference type="GO" id="GO:0046839">
    <property type="term" value="P:phospholipid dephosphorylation"/>
    <property type="evidence" value="ECO:0007669"/>
    <property type="project" value="TreeGrafter"/>
</dbReference>
<feature type="transmembrane region" description="Helical" evidence="2">
    <location>
        <begin position="83"/>
        <end position="102"/>
    </location>
</feature>
<feature type="transmembrane region" description="Helical" evidence="2">
    <location>
        <begin position="242"/>
        <end position="260"/>
    </location>
</feature>
<keyword evidence="2" id="KW-0812">Transmembrane</keyword>
<keyword evidence="2" id="KW-0472">Membrane</keyword>
<dbReference type="FunFam" id="1.20.144.10:FF:000055">
    <property type="entry name" value="Uncharacterized protein"/>
    <property type="match status" value="1"/>
</dbReference>
<feature type="compositionally biased region" description="Low complexity" evidence="1">
    <location>
        <begin position="58"/>
        <end position="68"/>
    </location>
</feature>
<evidence type="ECO:0000256" key="1">
    <source>
        <dbReference type="SAM" id="MobiDB-lite"/>
    </source>
</evidence>
<organism evidence="4 5">
    <name type="scientific">Phytophthora boehmeriae</name>
    <dbReference type="NCBI Taxonomy" id="109152"/>
    <lineage>
        <taxon>Eukaryota</taxon>
        <taxon>Sar</taxon>
        <taxon>Stramenopiles</taxon>
        <taxon>Oomycota</taxon>
        <taxon>Peronosporomycetes</taxon>
        <taxon>Peronosporales</taxon>
        <taxon>Peronosporaceae</taxon>
        <taxon>Phytophthora</taxon>
    </lineage>
</organism>
<sequence>MQQPPAEKDAGAAYQSFMASPPPPRPADTHNGAHRSDQLTELDTAPDGLDVGFPPPQSAWQPPQGAWQPPQSTWQRILSEYRLLEFGSACVMYLLALVFALIDVHQRPIPAIRVRLNSTTTIWALDPAIDEPKLAEQVPMWALLSFGIGLPVGTNFVVNYVLPKVCHVRVIAHDTRDFLLSLLQSVALATLLTQFTKSITGRFRPSFYDMCKWDHSVVWDGVTNLCTDAAGEKEGRKSFPSGHASFAWSSMLVLTIYLLGRSRLNCENRSSSMLRGGKKSLLLFVSCAPTLLAAWVSISRCIDNWHHYSDILAGSVIGAVSASFAMNYNYGSIFSWDTAGVPLEEIHERRIMKAKKDEQNNYLQQQQPPTLHNFGDSRRLFKCMSSDYIVDFSNRDSTPIVP</sequence>
<feature type="transmembrane region" description="Helical" evidence="2">
    <location>
        <begin position="140"/>
        <end position="162"/>
    </location>
</feature>
<dbReference type="AlphaFoldDB" id="A0A8T1XDR7"/>
<accession>A0A8T1XDR7</accession>
<dbReference type="PANTHER" id="PTHR10165:SF35">
    <property type="entry name" value="RE23632P"/>
    <property type="match status" value="1"/>
</dbReference>
<dbReference type="GO" id="GO:0016020">
    <property type="term" value="C:membrane"/>
    <property type="evidence" value="ECO:0007669"/>
    <property type="project" value="TreeGrafter"/>
</dbReference>
<dbReference type="SMART" id="SM00014">
    <property type="entry name" value="acidPPc"/>
    <property type="match status" value="1"/>
</dbReference>
<feature type="transmembrane region" description="Helical" evidence="2">
    <location>
        <begin position="178"/>
        <end position="196"/>
    </location>
</feature>
<dbReference type="Pfam" id="PF01569">
    <property type="entry name" value="PAP2"/>
    <property type="match status" value="1"/>
</dbReference>
<evidence type="ECO:0000313" key="5">
    <source>
        <dbReference type="Proteomes" id="UP000693981"/>
    </source>
</evidence>
<dbReference type="OrthoDB" id="10030083at2759"/>
<evidence type="ECO:0000256" key="2">
    <source>
        <dbReference type="SAM" id="Phobius"/>
    </source>
</evidence>
<name>A0A8T1XDR7_9STRA</name>
<dbReference type="InterPro" id="IPR043216">
    <property type="entry name" value="PAP-like"/>
</dbReference>
<proteinExistence type="predicted"/>
<gene>
    <name evidence="4" type="ORF">PHYBOEH_010292</name>
</gene>
<dbReference type="InterPro" id="IPR000326">
    <property type="entry name" value="PAP2/HPO"/>
</dbReference>
<reference evidence="4" key="1">
    <citation type="submission" date="2021-02" db="EMBL/GenBank/DDBJ databases">
        <authorList>
            <person name="Palmer J.M."/>
        </authorList>
    </citation>
    <scope>NUCLEOTIDE SEQUENCE</scope>
    <source>
        <strain evidence="4">SCRP23</strain>
    </source>
</reference>
<keyword evidence="5" id="KW-1185">Reference proteome</keyword>
<feature type="transmembrane region" description="Helical" evidence="2">
    <location>
        <begin position="311"/>
        <end position="330"/>
    </location>
</feature>
<feature type="transmembrane region" description="Helical" evidence="2">
    <location>
        <begin position="281"/>
        <end position="299"/>
    </location>
</feature>